<accession>H0EMJ7</accession>
<sequence length="592" mass="62442">MVRLTVFAAGLACLPSIFAHPSPLEIFNRELARDGCGTEEPPIEFLTAASALAAGDAKYIAPAPNAGLRLAAVGGDPFETPIVVDTWIHVIAVNNTVAGGYIPQNQLTAQMDYLNATFAPSNIGFVLKGVTRTINATWSVDATGAELEYKTKLRKGDYKTLNLYFLTKLRGDALGYAYYPQPGNPAPGSRTFNLYGATNRADTVPGGTLAPYNLGGTVTHEVGHWFGLMHTFQGYSCTGPGDLIADTAAHIAPTRGCPIGLDTCPDEQGPDPIHNYMDYSIEVDRNFGASDGGTTATLTATISTDCSSSKDKASHISSPKSDPIDAVVAGCSKSEELQNDFTVGWGGSPDANGETTLDALVMQGSDQNTGAVLGLRGIKPATQVARDVLRLTKHISLGYKMEDLTSEHSRNQHEEWVEAGCVPNFWVDGRTCNGSAPTGKLSSRSPFNEHNHDTIGQIALQSDGKMAVGMSSNGATHKIPGRVGDAPIPGAGGYVDDKVGACVATGDGDIMMRYLPSFQGVDLMRRGSSPRGAAQAAIKKIAKVYPNFAGAVVCVHKSGKHGAAYQGFGWFSYSLQDSGNSVEDVKVISVEA</sequence>
<feature type="domain" description="Peptidase M43 pregnancy-associated plasma-A" evidence="10">
    <location>
        <begin position="158"/>
        <end position="281"/>
    </location>
</feature>
<comment type="similarity">
    <text evidence="1">Belongs to the peptidase M43B family.</text>
</comment>
<evidence type="ECO:0000256" key="7">
    <source>
        <dbReference type="PIRSR" id="PIRSR600246-2"/>
    </source>
</evidence>
<keyword evidence="5" id="KW-0068">Autocatalytic cleavage</keyword>
<dbReference type="AlphaFoldDB" id="H0EMJ7"/>
<evidence type="ECO:0000313" key="11">
    <source>
        <dbReference type="EMBL" id="EHL00337.1"/>
    </source>
</evidence>
<feature type="binding site" evidence="7">
    <location>
        <begin position="505"/>
        <end position="508"/>
    </location>
    <ligand>
        <name>substrate</name>
    </ligand>
</feature>
<feature type="binding site" evidence="7">
    <location>
        <begin position="482"/>
        <end position="485"/>
    </location>
    <ligand>
        <name>substrate</name>
    </ligand>
</feature>
<dbReference type="FunFam" id="3.60.20.30:FF:000003">
    <property type="entry name" value="N(4)-(Beta-N-acetylglucosaminyl)-L-asparaginase isoform X1"/>
    <property type="match status" value="1"/>
</dbReference>
<reference evidence="11 12" key="1">
    <citation type="journal article" date="2012" name="Eukaryot. Cell">
        <title>Genome sequence of the fungus Glarea lozoyensis: the first genome sequence of a species from the Helotiaceae family.</title>
        <authorList>
            <person name="Youssar L."/>
            <person name="Gruening B.A."/>
            <person name="Erxleben A."/>
            <person name="Guenther S."/>
            <person name="Huettel W."/>
        </authorList>
    </citation>
    <scope>NUCLEOTIDE SEQUENCE [LARGE SCALE GENOMIC DNA]</scope>
    <source>
        <strain evidence="12">ATCC 74030 / MF5533</strain>
    </source>
</reference>
<keyword evidence="4" id="KW-0378">Hydrolase</keyword>
<evidence type="ECO:0000256" key="2">
    <source>
        <dbReference type="ARBA" id="ARBA00010872"/>
    </source>
</evidence>
<dbReference type="GO" id="GO:0005737">
    <property type="term" value="C:cytoplasm"/>
    <property type="evidence" value="ECO:0007669"/>
    <property type="project" value="TreeGrafter"/>
</dbReference>
<dbReference type="Gene3D" id="3.60.20.30">
    <property type="entry name" value="(Glycosyl)asparaginase"/>
    <property type="match status" value="1"/>
</dbReference>
<dbReference type="Pfam" id="PF01112">
    <property type="entry name" value="Asparaginase_2"/>
    <property type="match status" value="1"/>
</dbReference>
<feature type="chain" id="PRO_5003532597" evidence="9">
    <location>
        <begin position="20"/>
        <end position="592"/>
    </location>
</feature>
<dbReference type="InterPro" id="IPR008754">
    <property type="entry name" value="Peptidase_M43"/>
</dbReference>
<feature type="signal peptide" evidence="9">
    <location>
        <begin position="1"/>
        <end position="19"/>
    </location>
</feature>
<keyword evidence="12" id="KW-1185">Reference proteome</keyword>
<dbReference type="SUPFAM" id="SSF56235">
    <property type="entry name" value="N-terminal nucleophile aminohydrolases (Ntn hydrolases)"/>
    <property type="match status" value="1"/>
</dbReference>
<dbReference type="InterPro" id="IPR029055">
    <property type="entry name" value="Ntn_hydrolases_N"/>
</dbReference>
<evidence type="ECO:0000256" key="6">
    <source>
        <dbReference type="PIRSR" id="PIRSR600246-1"/>
    </source>
</evidence>
<dbReference type="CDD" id="cd04275">
    <property type="entry name" value="ZnMc_pappalysin_like"/>
    <property type="match status" value="1"/>
</dbReference>
<dbReference type="Gene3D" id="3.40.390.10">
    <property type="entry name" value="Collagenase (Catalytic Domain)"/>
    <property type="match status" value="1"/>
</dbReference>
<evidence type="ECO:0000256" key="1">
    <source>
        <dbReference type="ARBA" id="ARBA00008721"/>
    </source>
</evidence>
<protein>
    <submittedName>
        <fullName evidence="11">Putative N(4)-(Beta-N-acetylglucosaminyl)-L-asparaginase</fullName>
    </submittedName>
</protein>
<dbReference type="GO" id="GO:0006508">
    <property type="term" value="P:proteolysis"/>
    <property type="evidence" value="ECO:0007669"/>
    <property type="project" value="UniProtKB-KW"/>
</dbReference>
<dbReference type="InParanoid" id="H0EMJ7"/>
<keyword evidence="9" id="KW-0732">Signal</keyword>
<proteinExistence type="inferred from homology"/>
<evidence type="ECO:0000256" key="3">
    <source>
        <dbReference type="ARBA" id="ARBA00022670"/>
    </source>
</evidence>
<dbReference type="Pfam" id="PF05572">
    <property type="entry name" value="Peptidase_M43"/>
    <property type="match status" value="1"/>
</dbReference>
<organism evidence="11 12">
    <name type="scientific">Glarea lozoyensis (strain ATCC 74030 / MF5533)</name>
    <dbReference type="NCBI Taxonomy" id="1104152"/>
    <lineage>
        <taxon>Eukaryota</taxon>
        <taxon>Fungi</taxon>
        <taxon>Dikarya</taxon>
        <taxon>Ascomycota</taxon>
        <taxon>Pezizomycotina</taxon>
        <taxon>Leotiomycetes</taxon>
        <taxon>Helotiales</taxon>
        <taxon>Helotiaceae</taxon>
        <taxon>Glarea</taxon>
    </lineage>
</organism>
<feature type="active site" description="Nucleophile" evidence="6">
    <location>
        <position position="454"/>
    </location>
</feature>
<evidence type="ECO:0000256" key="8">
    <source>
        <dbReference type="PIRSR" id="PIRSR600246-3"/>
    </source>
</evidence>
<dbReference type="GO" id="GO:0008237">
    <property type="term" value="F:metallopeptidase activity"/>
    <property type="evidence" value="ECO:0007669"/>
    <property type="project" value="InterPro"/>
</dbReference>
<evidence type="ECO:0000256" key="9">
    <source>
        <dbReference type="SAM" id="SignalP"/>
    </source>
</evidence>
<dbReference type="PANTHER" id="PTHR10188">
    <property type="entry name" value="L-ASPARAGINASE"/>
    <property type="match status" value="1"/>
</dbReference>
<evidence type="ECO:0000313" key="12">
    <source>
        <dbReference type="Proteomes" id="UP000005446"/>
    </source>
</evidence>
<feature type="site" description="Cleavage; by autolysis" evidence="8">
    <location>
        <begin position="453"/>
        <end position="454"/>
    </location>
</feature>
<dbReference type="OrthoDB" id="2262349at2759"/>
<gene>
    <name evidence="11" type="ORF">M7I_3834</name>
</gene>
<comment type="similarity">
    <text evidence="2">Belongs to the Ntn-hydrolase family.</text>
</comment>
<evidence type="ECO:0000256" key="5">
    <source>
        <dbReference type="ARBA" id="ARBA00022813"/>
    </source>
</evidence>
<dbReference type="InterPro" id="IPR000246">
    <property type="entry name" value="Peptidase_T2"/>
</dbReference>
<dbReference type="EMBL" id="AGUE01000089">
    <property type="protein sequence ID" value="EHL00337.1"/>
    <property type="molecule type" value="Genomic_DNA"/>
</dbReference>
<dbReference type="SUPFAM" id="SSF55486">
    <property type="entry name" value="Metalloproteases ('zincins'), catalytic domain"/>
    <property type="match status" value="1"/>
</dbReference>
<dbReference type="PANTHER" id="PTHR10188:SF6">
    <property type="entry name" value="N(4)-(BETA-N-ACETYLGLUCOSAMINYL)-L-ASPARAGINASE"/>
    <property type="match status" value="1"/>
</dbReference>
<dbReference type="HOGENOM" id="CLU_460828_0_0_1"/>
<dbReference type="CDD" id="cd04513">
    <property type="entry name" value="Glycosylasparaginase"/>
    <property type="match status" value="1"/>
</dbReference>
<keyword evidence="3" id="KW-0645">Protease</keyword>
<evidence type="ECO:0000259" key="10">
    <source>
        <dbReference type="Pfam" id="PF05572"/>
    </source>
</evidence>
<dbReference type="InterPro" id="IPR024079">
    <property type="entry name" value="MetalloPept_cat_dom_sf"/>
</dbReference>
<evidence type="ECO:0000256" key="4">
    <source>
        <dbReference type="ARBA" id="ARBA00022801"/>
    </source>
</evidence>
<name>H0EMJ7_GLAL7</name>
<dbReference type="Proteomes" id="UP000005446">
    <property type="component" value="Unassembled WGS sequence"/>
</dbReference>
<dbReference type="GO" id="GO:0003948">
    <property type="term" value="F:N4-(beta-N-acetylglucosaminyl)-L-asparaginase activity"/>
    <property type="evidence" value="ECO:0007669"/>
    <property type="project" value="UniProtKB-ARBA"/>
</dbReference>
<comment type="caution">
    <text evidence="11">The sequence shown here is derived from an EMBL/GenBank/DDBJ whole genome shotgun (WGS) entry which is preliminary data.</text>
</comment>